<dbReference type="InterPro" id="IPR006086">
    <property type="entry name" value="XPG-I_dom"/>
</dbReference>
<dbReference type="Gene3D" id="3.40.50.1010">
    <property type="entry name" value="5'-nuclease"/>
    <property type="match status" value="1"/>
</dbReference>
<dbReference type="SMART" id="SM00485">
    <property type="entry name" value="XPGN"/>
    <property type="match status" value="1"/>
</dbReference>
<evidence type="ECO:0000256" key="1">
    <source>
        <dbReference type="ARBA" id="ARBA00004123"/>
    </source>
</evidence>
<dbReference type="PANTHER" id="PTHR11081:SF8">
    <property type="entry name" value="EXONUCLEASE 1"/>
    <property type="match status" value="1"/>
</dbReference>
<dbReference type="InterPro" id="IPR019734">
    <property type="entry name" value="TPR_rpt"/>
</dbReference>
<dbReference type="SUPFAM" id="SSF88723">
    <property type="entry name" value="PIN domain-like"/>
    <property type="match status" value="1"/>
</dbReference>
<dbReference type="GO" id="GO:0006310">
    <property type="term" value="P:DNA recombination"/>
    <property type="evidence" value="ECO:0007669"/>
    <property type="project" value="TreeGrafter"/>
</dbReference>
<feature type="domain" description="XPG N-terminal" evidence="20">
    <location>
        <begin position="1"/>
        <end position="100"/>
    </location>
</feature>
<evidence type="ECO:0000256" key="2">
    <source>
        <dbReference type="ARBA" id="ARBA00010563"/>
    </source>
</evidence>
<evidence type="ECO:0000256" key="15">
    <source>
        <dbReference type="ARBA" id="ARBA00023242"/>
    </source>
</evidence>
<accession>A0A3M6V0K6</accession>
<evidence type="ECO:0000259" key="20">
    <source>
        <dbReference type="SMART" id="SM00485"/>
    </source>
</evidence>
<dbReference type="InterPro" id="IPR008918">
    <property type="entry name" value="HhH2"/>
</dbReference>
<dbReference type="Gene3D" id="1.10.150.20">
    <property type="entry name" value="5' to 3' exonuclease, C-terminal subdomain"/>
    <property type="match status" value="1"/>
</dbReference>
<dbReference type="PROSITE" id="PS00841">
    <property type="entry name" value="XPG_1"/>
    <property type="match status" value="1"/>
</dbReference>
<dbReference type="SMART" id="SM00279">
    <property type="entry name" value="HhH2"/>
    <property type="match status" value="1"/>
</dbReference>
<evidence type="ECO:0000256" key="13">
    <source>
        <dbReference type="ARBA" id="ARBA00023125"/>
    </source>
</evidence>
<dbReference type="InterPro" id="IPR029060">
    <property type="entry name" value="PIN-like_dom_sf"/>
</dbReference>
<dbReference type="GO" id="GO:0005634">
    <property type="term" value="C:nucleus"/>
    <property type="evidence" value="ECO:0007669"/>
    <property type="project" value="UniProtKB-SubCell"/>
</dbReference>
<keyword evidence="12 17" id="KW-0267">Excision nuclease</keyword>
<comment type="cofactor">
    <cofactor evidence="17">
        <name>Mg(2+)</name>
        <dbReference type="ChEBI" id="CHEBI:18420"/>
    </cofactor>
    <text evidence="17">Binds 2 magnesium ions per subunit. They probably participate in the reaction catalyzed by the enzyme. May bind an additional third magnesium ion after substrate binding.</text>
</comment>
<dbReference type="EC" id="3.1.-.-" evidence="17"/>
<keyword evidence="14 17" id="KW-0234">DNA repair</keyword>
<dbReference type="CDD" id="cd09857">
    <property type="entry name" value="PIN_EXO1"/>
    <property type="match status" value="1"/>
</dbReference>
<protein>
    <recommendedName>
        <fullName evidence="3 17">Exonuclease 1</fullName>
        <ecNumber evidence="17">3.1.-.-</ecNumber>
    </recommendedName>
</protein>
<name>A0A3M6V0K6_POCDA</name>
<keyword evidence="8 17" id="KW-0228">DNA excision</keyword>
<feature type="compositionally biased region" description="Polar residues" evidence="18">
    <location>
        <begin position="514"/>
        <end position="527"/>
    </location>
</feature>
<evidence type="ECO:0000256" key="9">
    <source>
        <dbReference type="ARBA" id="ARBA00022801"/>
    </source>
</evidence>
<comment type="function">
    <text evidence="17">5'-&gt;3' double-stranded DNA exonuclease which may also possess a cryptic 3'-&gt;5' double-stranded DNA exonuclease activity. Functions in DNA mismatch repair.</text>
</comment>
<dbReference type="SUPFAM" id="SSF47807">
    <property type="entry name" value="5' to 3' exonuclease, C-terminal subdomain"/>
    <property type="match status" value="1"/>
</dbReference>
<gene>
    <name evidence="21" type="ORF">pdam_00018370</name>
</gene>
<dbReference type="FunFam" id="3.40.50.1010:FF:000002">
    <property type="entry name" value="Exonuclease 1, putative"/>
    <property type="match status" value="1"/>
</dbReference>
<evidence type="ECO:0000313" key="21">
    <source>
        <dbReference type="EMBL" id="RMX59476.1"/>
    </source>
</evidence>
<keyword evidence="10 17" id="KW-0269">Exonuclease</keyword>
<dbReference type="InterPro" id="IPR044752">
    <property type="entry name" value="PIN-like_EXO1"/>
</dbReference>
<dbReference type="Pfam" id="PF00867">
    <property type="entry name" value="XPG_I"/>
    <property type="match status" value="1"/>
</dbReference>
<proteinExistence type="inferred from homology"/>
<dbReference type="OrthoDB" id="6020421at2759"/>
<evidence type="ECO:0000259" key="19">
    <source>
        <dbReference type="SMART" id="SM00484"/>
    </source>
</evidence>
<dbReference type="STRING" id="46731.A0A3M6V0K6"/>
<evidence type="ECO:0000256" key="17">
    <source>
        <dbReference type="RuleBase" id="RU910737"/>
    </source>
</evidence>
<feature type="compositionally biased region" description="Polar residues" evidence="18">
    <location>
        <begin position="686"/>
        <end position="713"/>
    </location>
</feature>
<dbReference type="Pfam" id="PF00752">
    <property type="entry name" value="XPG_N"/>
    <property type="match status" value="1"/>
</dbReference>
<dbReference type="InterPro" id="IPR006085">
    <property type="entry name" value="XPG_DNA_repair_N"/>
</dbReference>
<dbReference type="CDD" id="cd09908">
    <property type="entry name" value="H3TH_EXO1"/>
    <property type="match status" value="1"/>
</dbReference>
<evidence type="ECO:0000313" key="22">
    <source>
        <dbReference type="Proteomes" id="UP000275408"/>
    </source>
</evidence>
<evidence type="ECO:0000256" key="6">
    <source>
        <dbReference type="ARBA" id="ARBA00022759"/>
    </source>
</evidence>
<evidence type="ECO:0000256" key="7">
    <source>
        <dbReference type="ARBA" id="ARBA00022763"/>
    </source>
</evidence>
<feature type="repeat" description="TPR" evidence="16">
    <location>
        <begin position="97"/>
        <end position="130"/>
    </location>
</feature>
<evidence type="ECO:0000256" key="3">
    <source>
        <dbReference type="ARBA" id="ARBA00020324"/>
    </source>
</evidence>
<keyword evidence="13 17" id="KW-0238">DNA-binding</keyword>
<keyword evidence="22" id="KW-1185">Reference proteome</keyword>
<keyword evidence="15 17" id="KW-0539">Nucleus</keyword>
<evidence type="ECO:0000256" key="10">
    <source>
        <dbReference type="ARBA" id="ARBA00022839"/>
    </source>
</evidence>
<dbReference type="PANTHER" id="PTHR11081">
    <property type="entry name" value="FLAP ENDONUCLEASE FAMILY MEMBER"/>
    <property type="match status" value="1"/>
</dbReference>
<keyword evidence="6" id="KW-0255">Endonuclease</keyword>
<evidence type="ECO:0000256" key="11">
    <source>
        <dbReference type="ARBA" id="ARBA00022842"/>
    </source>
</evidence>
<feature type="region of interest" description="Disordered" evidence="18">
    <location>
        <begin position="503"/>
        <end position="532"/>
    </location>
</feature>
<organism evidence="21 22">
    <name type="scientific">Pocillopora damicornis</name>
    <name type="common">Cauliflower coral</name>
    <name type="synonym">Millepora damicornis</name>
    <dbReference type="NCBI Taxonomy" id="46731"/>
    <lineage>
        <taxon>Eukaryota</taxon>
        <taxon>Metazoa</taxon>
        <taxon>Cnidaria</taxon>
        <taxon>Anthozoa</taxon>
        <taxon>Hexacorallia</taxon>
        <taxon>Scleractinia</taxon>
        <taxon>Astrocoeniina</taxon>
        <taxon>Pocilloporidae</taxon>
        <taxon>Pocillopora</taxon>
    </lineage>
</organism>
<evidence type="ECO:0000256" key="18">
    <source>
        <dbReference type="SAM" id="MobiDB-lite"/>
    </source>
</evidence>
<dbReference type="InterPro" id="IPR019974">
    <property type="entry name" value="XPG_CS"/>
</dbReference>
<keyword evidence="16" id="KW-0802">TPR repeat</keyword>
<evidence type="ECO:0000256" key="4">
    <source>
        <dbReference type="ARBA" id="ARBA00022722"/>
    </source>
</evidence>
<dbReference type="GO" id="GO:0003677">
    <property type="term" value="F:DNA binding"/>
    <property type="evidence" value="ECO:0007669"/>
    <property type="project" value="UniProtKB-UniRule"/>
</dbReference>
<keyword evidence="5 17" id="KW-0479">Metal-binding</keyword>
<evidence type="ECO:0000256" key="5">
    <source>
        <dbReference type="ARBA" id="ARBA00022723"/>
    </source>
</evidence>
<dbReference type="AlphaFoldDB" id="A0A3M6V0K6"/>
<sequence length="784" mass="87291">MGIQGLLPLLKPIQKPVSIAEHFAGQVIGIDAYCWLHKGAYGCAMELVEGKKSSVYVNYVLKRVDMLLHFNVKPILVFDGSYLPSKAGQEERRRKTRQENKAKGLAFLRAGNRQQALDCFQKCVDITPDMALEVIKECRKKGVYCIVAPYEADAQLAYLMKSGLAQAIISEDSDLLVYGCQKVIFKMDVNGHGLAVDLADLSKLTKLKLHEFTQEKFRHMCILSGCDYLPSVKGIGLQTAIKLLRKSSNVEKLIRSLRTETKMHVPDDYEKNFKQAEETFLYQLVFDPVSMNLVPLSDLPDGLKPGDLGFAGPLMTREKALGIALGNINPITGEMIADFDPKKIKIIDLGSGNKLDEDSQSRALTPVSMSSFGHAVISKRGKTEYDVQKNLSGLMLNSTSSAKTKKPFVPPGLKRKIEEESVDDHSLLNMYTVLKPKNVIPRAQGNFQRTKPGALSWNGTKKSKFKNPFKISDQRVEAQDEVKISRYFNITGNQLESLKYSANATEGSPAGGTNLDSENTDELSLTGESRPGGGLTALIQNVDEHLFQCEGENSVVINKMEQNKENYSKREDDSSSKLRKIEYYKTESKEETTLHNSDYSQTCSPKKLLCQGVLTNQSLNISYDHKDESVETKLSERFSYKRFQRPTKLIDNTSEPLSREETVSNDSSFSRSVEVIRIDSGYMSDTEMSTDGDTPTSTQSVIRGQTTPSTSRNFSLLQGSAVGSKTTKKQIRLNSKAGLRSTGLGRCRSIGISKKKTKLKDSPDSAGSSYLLSYFEFDRRKKPR</sequence>
<dbReference type="InterPro" id="IPR006084">
    <property type="entry name" value="XPG/Rad2"/>
</dbReference>
<keyword evidence="9 17" id="KW-0378">Hydrolase</keyword>
<reference evidence="21 22" key="1">
    <citation type="journal article" date="2018" name="Sci. Rep.">
        <title>Comparative analysis of the Pocillopora damicornis genome highlights role of immune system in coral evolution.</title>
        <authorList>
            <person name="Cunning R."/>
            <person name="Bay R.A."/>
            <person name="Gillette P."/>
            <person name="Baker A.C."/>
            <person name="Traylor-Knowles N."/>
        </authorList>
    </citation>
    <scope>NUCLEOTIDE SEQUENCE [LARGE SCALE GENOMIC DNA]</scope>
    <source>
        <strain evidence="21">RSMAS</strain>
        <tissue evidence="21">Whole animal</tissue>
    </source>
</reference>
<dbReference type="SMART" id="SM00484">
    <property type="entry name" value="XPGI"/>
    <property type="match status" value="1"/>
</dbReference>
<dbReference type="Proteomes" id="UP000275408">
    <property type="component" value="Unassembled WGS sequence"/>
</dbReference>
<dbReference type="FunFam" id="1.10.150.20:FF:000011">
    <property type="entry name" value="exonuclease 1"/>
    <property type="match status" value="1"/>
</dbReference>
<evidence type="ECO:0000256" key="12">
    <source>
        <dbReference type="ARBA" id="ARBA00022881"/>
    </source>
</evidence>
<dbReference type="PRINTS" id="PR00853">
    <property type="entry name" value="XPGRADSUPER"/>
</dbReference>
<comment type="similarity">
    <text evidence="2 17">Belongs to the XPG/RAD2 endonuclease family. EXO1 subfamily.</text>
</comment>
<keyword evidence="7 17" id="KW-0227">DNA damage</keyword>
<evidence type="ECO:0000256" key="16">
    <source>
        <dbReference type="PROSITE-ProRule" id="PRU00339"/>
    </source>
</evidence>
<dbReference type="InterPro" id="IPR036279">
    <property type="entry name" value="5-3_exonuclease_C_sf"/>
</dbReference>
<dbReference type="GO" id="GO:0006298">
    <property type="term" value="P:mismatch repair"/>
    <property type="evidence" value="ECO:0007669"/>
    <property type="project" value="TreeGrafter"/>
</dbReference>
<dbReference type="GO" id="GO:0035312">
    <property type="term" value="F:5'-3' DNA exonuclease activity"/>
    <property type="evidence" value="ECO:0007669"/>
    <property type="project" value="UniProtKB-UniRule"/>
</dbReference>
<dbReference type="GO" id="GO:0017108">
    <property type="term" value="F:5'-flap endonuclease activity"/>
    <property type="evidence" value="ECO:0007669"/>
    <property type="project" value="TreeGrafter"/>
</dbReference>
<comment type="subcellular location">
    <subcellularLocation>
        <location evidence="1 17">Nucleus</location>
    </subcellularLocation>
</comment>
<dbReference type="GO" id="GO:0046872">
    <property type="term" value="F:metal ion binding"/>
    <property type="evidence" value="ECO:0007669"/>
    <property type="project" value="UniProtKB-UniRule"/>
</dbReference>
<feature type="domain" description="XPG-I" evidence="19">
    <location>
        <begin position="139"/>
        <end position="209"/>
    </location>
</feature>
<evidence type="ECO:0000256" key="8">
    <source>
        <dbReference type="ARBA" id="ARBA00022769"/>
    </source>
</evidence>
<dbReference type="PROSITE" id="PS50005">
    <property type="entry name" value="TPR"/>
    <property type="match status" value="1"/>
</dbReference>
<keyword evidence="11 17" id="KW-0460">Magnesium</keyword>
<keyword evidence="4 17" id="KW-0540">Nuclease</keyword>
<feature type="region of interest" description="Disordered" evidence="18">
    <location>
        <begin position="684"/>
        <end position="713"/>
    </location>
</feature>
<comment type="caution">
    <text evidence="21">The sequence shown here is derived from an EMBL/GenBank/DDBJ whole genome shotgun (WGS) entry which is preliminary data.</text>
</comment>
<dbReference type="InterPro" id="IPR037315">
    <property type="entry name" value="EXO1_H3TH"/>
</dbReference>
<dbReference type="EMBL" id="RCHS01000339">
    <property type="protein sequence ID" value="RMX59476.1"/>
    <property type="molecule type" value="Genomic_DNA"/>
</dbReference>
<evidence type="ECO:0000256" key="14">
    <source>
        <dbReference type="ARBA" id="ARBA00023204"/>
    </source>
</evidence>